<keyword evidence="1" id="KW-0732">Signal</keyword>
<dbReference type="EMBL" id="BAAAEW010000004">
    <property type="protein sequence ID" value="GAA0742552.1"/>
    <property type="molecule type" value="Genomic_DNA"/>
</dbReference>
<evidence type="ECO:0000256" key="1">
    <source>
        <dbReference type="SAM" id="SignalP"/>
    </source>
</evidence>
<dbReference type="SUPFAM" id="SSF56601">
    <property type="entry name" value="beta-lactamase/transpeptidase-like"/>
    <property type="match status" value="1"/>
</dbReference>
<accession>A0ABP3UU13</accession>
<organism evidence="3 4">
    <name type="scientific">Ideonella azotifigens</name>
    <dbReference type="NCBI Taxonomy" id="513160"/>
    <lineage>
        <taxon>Bacteria</taxon>
        <taxon>Pseudomonadati</taxon>
        <taxon>Pseudomonadota</taxon>
        <taxon>Betaproteobacteria</taxon>
        <taxon>Burkholderiales</taxon>
        <taxon>Sphaerotilaceae</taxon>
        <taxon>Ideonella</taxon>
    </lineage>
</organism>
<comment type="caution">
    <text evidence="3">The sequence shown here is derived from an EMBL/GenBank/DDBJ whole genome shotgun (WGS) entry which is preliminary data.</text>
</comment>
<dbReference type="InterPro" id="IPR012338">
    <property type="entry name" value="Beta-lactam/transpept-like"/>
</dbReference>
<keyword evidence="4" id="KW-1185">Reference proteome</keyword>
<dbReference type="RefSeq" id="WP_141291036.1">
    <property type="nucleotide sequence ID" value="NZ_BAAAEW010000004.1"/>
</dbReference>
<dbReference type="Pfam" id="PF17660">
    <property type="entry name" value="BTRD1"/>
    <property type="match status" value="1"/>
</dbReference>
<dbReference type="Pfam" id="PF13354">
    <property type="entry name" value="Beta-lactamase2"/>
    <property type="match status" value="1"/>
</dbReference>
<dbReference type="InterPro" id="IPR045155">
    <property type="entry name" value="Beta-lactam_cat"/>
</dbReference>
<sequence>MKTRMTTRQQLTQSALAALATIATMTALAAASGAHAQDMATQAETMSAQDEALSAQLDPTPQILDTTSMTDDHSVNVPTGWWTYTNVSAASIGTYLSQNNARLTEVKVYGVSNGTPTFSVRMVANSGAYAVPGWWWYYGLTAADVTAKVNANTARLIDLQPYDAGGGTIRYAAVMVSNTGSAARAWSYLMGVSTSQISTQITNSGHRLIDLDSYVEGGVKKYSAVFVANTGADAKSWQWFYGVSPATIASKVSAFQGRIVKLDRHSDGTYNMIQVKNTGSDASAWWYQYGFASMADLNNYALQLASRPVDITTYKDANGTRRYDAAFIDNANTSTRRMRSEFAPTFLDANGNPTKGIFEAYLKEVSGSVKVDLNGSRRAETASSFKSVHLLHSMRQVAAGADTLASAFSYYEYDPVKGKDACPNPALETAANLRTNYNFETGLDQMMAISDNRTTRGTVIRYGGFTPFNNTAAATGLTGTTLRHNIGCGYKNLSTGKYDPTNMRNDTTASNLARIYEGVWNSTLLSNNFNARTEFLESANPSSGVDPTLQAVINEEAAALGKSAIAASFGANIKRWGKGGSYGTCLPDSNGACGQKVTIRSGTGLISLPFKSGGVIAPKVYSFARLISDVPVSCWNCTEETNYVNAYNDASNELYRDEIRAALKTW</sequence>
<feature type="chain" id="PRO_5047043043" description="Beta-lactamase class A catalytic domain-containing protein" evidence="1">
    <location>
        <begin position="37"/>
        <end position="666"/>
    </location>
</feature>
<evidence type="ECO:0000313" key="3">
    <source>
        <dbReference type="EMBL" id="GAA0742552.1"/>
    </source>
</evidence>
<dbReference type="Gene3D" id="3.40.710.10">
    <property type="entry name" value="DD-peptidase/beta-lactamase superfamily"/>
    <property type="match status" value="1"/>
</dbReference>
<dbReference type="Proteomes" id="UP001500279">
    <property type="component" value="Unassembled WGS sequence"/>
</dbReference>
<dbReference type="InterPro" id="IPR049511">
    <property type="entry name" value="PGH-like_rpt"/>
</dbReference>
<evidence type="ECO:0000259" key="2">
    <source>
        <dbReference type="Pfam" id="PF13354"/>
    </source>
</evidence>
<gene>
    <name evidence="3" type="ORF">GCM10009107_06200</name>
</gene>
<feature type="signal peptide" evidence="1">
    <location>
        <begin position="1"/>
        <end position="36"/>
    </location>
</feature>
<name>A0ABP3UU13_9BURK</name>
<proteinExistence type="predicted"/>
<protein>
    <recommendedName>
        <fullName evidence="2">Beta-lactamase class A catalytic domain-containing protein</fullName>
    </recommendedName>
</protein>
<reference evidence="4" key="1">
    <citation type="journal article" date="2019" name="Int. J. Syst. Evol. Microbiol.">
        <title>The Global Catalogue of Microorganisms (GCM) 10K type strain sequencing project: providing services to taxonomists for standard genome sequencing and annotation.</title>
        <authorList>
            <consortium name="The Broad Institute Genomics Platform"/>
            <consortium name="The Broad Institute Genome Sequencing Center for Infectious Disease"/>
            <person name="Wu L."/>
            <person name="Ma J."/>
        </authorList>
    </citation>
    <scope>NUCLEOTIDE SEQUENCE [LARGE SCALE GENOMIC DNA]</scope>
    <source>
        <strain evidence="4">JCM 15503</strain>
    </source>
</reference>
<evidence type="ECO:0000313" key="4">
    <source>
        <dbReference type="Proteomes" id="UP001500279"/>
    </source>
</evidence>
<feature type="domain" description="Beta-lactamase class A catalytic" evidence="2">
    <location>
        <begin position="361"/>
        <end position="531"/>
    </location>
</feature>